<dbReference type="GO" id="GO:0016787">
    <property type="term" value="F:hydrolase activity"/>
    <property type="evidence" value="ECO:0007669"/>
    <property type="project" value="UniProtKB-KW"/>
</dbReference>
<keyword evidence="3" id="KW-0540">Nuclease</keyword>
<evidence type="ECO:0000313" key="9">
    <source>
        <dbReference type="Proteomes" id="UP001604336"/>
    </source>
</evidence>
<proteinExistence type="predicted"/>
<keyword evidence="2" id="KW-0548">Nucleotidyltransferase</keyword>
<dbReference type="Proteomes" id="UP001604336">
    <property type="component" value="Unassembled WGS sequence"/>
</dbReference>
<keyword evidence="5" id="KW-0378">Hydrolase</keyword>
<dbReference type="InterPro" id="IPR043128">
    <property type="entry name" value="Rev_trsase/Diguanyl_cyclase"/>
</dbReference>
<evidence type="ECO:0000256" key="4">
    <source>
        <dbReference type="ARBA" id="ARBA00022759"/>
    </source>
</evidence>
<evidence type="ECO:0000259" key="7">
    <source>
        <dbReference type="Pfam" id="PF17917"/>
    </source>
</evidence>
<protein>
    <submittedName>
        <fullName evidence="8">Reverse transcriptase</fullName>
    </submittedName>
</protein>
<keyword evidence="6 8" id="KW-0695">RNA-directed DNA polymerase</keyword>
<keyword evidence="9" id="KW-1185">Reference proteome</keyword>
<evidence type="ECO:0000256" key="2">
    <source>
        <dbReference type="ARBA" id="ARBA00022695"/>
    </source>
</evidence>
<keyword evidence="1" id="KW-0808">Transferase</keyword>
<evidence type="ECO:0000256" key="6">
    <source>
        <dbReference type="ARBA" id="ARBA00022918"/>
    </source>
</evidence>
<dbReference type="PANTHER" id="PTHR48475:SF2">
    <property type="entry name" value="RIBONUCLEASE H"/>
    <property type="match status" value="1"/>
</dbReference>
<gene>
    <name evidence="8" type="ORF">Adt_11869</name>
</gene>
<dbReference type="EMBL" id="JBFOLK010000003">
    <property type="protein sequence ID" value="KAL2526815.1"/>
    <property type="molecule type" value="Genomic_DNA"/>
</dbReference>
<dbReference type="Gene3D" id="3.10.20.370">
    <property type="match status" value="1"/>
</dbReference>
<keyword evidence="4" id="KW-0255">Endonuclease</keyword>
<evidence type="ECO:0000256" key="3">
    <source>
        <dbReference type="ARBA" id="ARBA00022722"/>
    </source>
</evidence>
<dbReference type="PANTHER" id="PTHR48475">
    <property type="entry name" value="RIBONUCLEASE H"/>
    <property type="match status" value="1"/>
</dbReference>
<dbReference type="Gene3D" id="3.30.70.270">
    <property type="match status" value="1"/>
</dbReference>
<comment type="caution">
    <text evidence="8">The sequence shown here is derived from an EMBL/GenBank/DDBJ whole genome shotgun (WGS) entry which is preliminary data.</text>
</comment>
<dbReference type="GO" id="GO:0003964">
    <property type="term" value="F:RNA-directed DNA polymerase activity"/>
    <property type="evidence" value="ECO:0007669"/>
    <property type="project" value="UniProtKB-KW"/>
</dbReference>
<dbReference type="Pfam" id="PF17917">
    <property type="entry name" value="RT_RNaseH"/>
    <property type="match status" value="1"/>
</dbReference>
<dbReference type="AlphaFoldDB" id="A0ABD1UP30"/>
<dbReference type="SUPFAM" id="SSF56672">
    <property type="entry name" value="DNA/RNA polymerases"/>
    <property type="match status" value="1"/>
</dbReference>
<evidence type="ECO:0000256" key="1">
    <source>
        <dbReference type="ARBA" id="ARBA00022679"/>
    </source>
</evidence>
<dbReference type="GO" id="GO:0004519">
    <property type="term" value="F:endonuclease activity"/>
    <property type="evidence" value="ECO:0007669"/>
    <property type="project" value="UniProtKB-KW"/>
</dbReference>
<sequence length="221" mass="25377">MEVYVDDMVFKSAKTYDHISNLQQAFHVARLNMLKFIPEKCIFSTAGGKFLGFMITQRRIRLTLIRSGDVLSLYLAASPRVFSAMLIRELTQVQRPIYYVSQVLKGAETCYSLAEQLVFALIVAVRKLRPYFQSHNVHIITNQPIKQILHRPKTLEKMLNRAVELSEFNIEFKPRTIKAHVLADFIVELTMQPSVPEDDVVDWKIFVAGLYIVKDLARGSS</sequence>
<evidence type="ECO:0000313" key="8">
    <source>
        <dbReference type="EMBL" id="KAL2526815.1"/>
    </source>
</evidence>
<dbReference type="InterPro" id="IPR043502">
    <property type="entry name" value="DNA/RNA_pol_sf"/>
</dbReference>
<name>A0ABD1UP30_9LAMI</name>
<accession>A0ABD1UP30</accession>
<dbReference type="InterPro" id="IPR041373">
    <property type="entry name" value="RT_RNaseH"/>
</dbReference>
<evidence type="ECO:0000256" key="5">
    <source>
        <dbReference type="ARBA" id="ARBA00022801"/>
    </source>
</evidence>
<organism evidence="8 9">
    <name type="scientific">Abeliophyllum distichum</name>
    <dbReference type="NCBI Taxonomy" id="126358"/>
    <lineage>
        <taxon>Eukaryota</taxon>
        <taxon>Viridiplantae</taxon>
        <taxon>Streptophyta</taxon>
        <taxon>Embryophyta</taxon>
        <taxon>Tracheophyta</taxon>
        <taxon>Spermatophyta</taxon>
        <taxon>Magnoliopsida</taxon>
        <taxon>eudicotyledons</taxon>
        <taxon>Gunneridae</taxon>
        <taxon>Pentapetalae</taxon>
        <taxon>asterids</taxon>
        <taxon>lamiids</taxon>
        <taxon>Lamiales</taxon>
        <taxon>Oleaceae</taxon>
        <taxon>Forsythieae</taxon>
        <taxon>Abeliophyllum</taxon>
    </lineage>
</organism>
<reference evidence="9" key="1">
    <citation type="submission" date="2024-07" db="EMBL/GenBank/DDBJ databases">
        <title>Two chromosome-level genome assemblies of Korean endemic species Abeliophyllum distichum and Forsythia ovata (Oleaceae).</title>
        <authorList>
            <person name="Jang H."/>
        </authorList>
    </citation>
    <scope>NUCLEOTIDE SEQUENCE [LARGE SCALE GENOMIC DNA]</scope>
</reference>
<feature type="domain" description="Reverse transcriptase RNase H-like" evidence="7">
    <location>
        <begin position="72"/>
        <end position="168"/>
    </location>
</feature>